<dbReference type="OMA" id="TSHGCSE"/>
<name>A0A4Y7JJU3_PAPSO</name>
<organism evidence="3 4">
    <name type="scientific">Papaver somniferum</name>
    <name type="common">Opium poppy</name>
    <dbReference type="NCBI Taxonomy" id="3469"/>
    <lineage>
        <taxon>Eukaryota</taxon>
        <taxon>Viridiplantae</taxon>
        <taxon>Streptophyta</taxon>
        <taxon>Embryophyta</taxon>
        <taxon>Tracheophyta</taxon>
        <taxon>Spermatophyta</taxon>
        <taxon>Magnoliopsida</taxon>
        <taxon>Ranunculales</taxon>
        <taxon>Papaveraceae</taxon>
        <taxon>Papaveroideae</taxon>
        <taxon>Papaver</taxon>
    </lineage>
</organism>
<accession>A0A4Y7JJU3</accession>
<reference evidence="3 4" key="1">
    <citation type="journal article" date="2018" name="Science">
        <title>The opium poppy genome and morphinan production.</title>
        <authorList>
            <person name="Guo L."/>
            <person name="Winzer T."/>
            <person name="Yang X."/>
            <person name="Li Y."/>
            <person name="Ning Z."/>
            <person name="He Z."/>
            <person name="Teodor R."/>
            <person name="Lu Y."/>
            <person name="Bowser T.A."/>
            <person name="Graham I.A."/>
            <person name="Ye K."/>
        </authorList>
    </citation>
    <scope>NUCLEOTIDE SEQUENCE [LARGE SCALE GENOMIC DNA]</scope>
    <source>
        <strain evidence="4">cv. HN1</strain>
        <tissue evidence="3">Leaves</tissue>
    </source>
</reference>
<keyword evidence="4" id="KW-1185">Reference proteome</keyword>
<dbReference type="SUPFAM" id="SSF50965">
    <property type="entry name" value="Galactose oxidase, central domain"/>
    <property type="match status" value="1"/>
</dbReference>
<dbReference type="InterPro" id="IPR017451">
    <property type="entry name" value="F-box-assoc_interact_dom"/>
</dbReference>
<sequence>MAKTMLLKVENGEIANRDLIGHPDSVACKVNCTIQYQHAVEIGKFNLILRSYSNIDTFSYDPLSFTCEESSHVICPIESLEMGIEFLGCCNGLVLLRHISKSQSCVLMLWNPCTNECKRVPNPPGASKDQDRIYVEYGFGYDYQIQDFKVVRLAESLEKSWCKVHVYTLKSNSWRGIDGVEMDDFDDTGMFDMARLPVNGSLHWIVYAEGSEFRNDHFILCFDIEKEEFDKRPLPILEVAAEPFLCVLGGSLTLSSYDSEVVSVWELKDNGVKKAWAKFFTIELEKHFGVVNNFIPVQSLKNGKILLGLDLDDNCLHMVIYDPNQDTILDIHEDSMASSRSVAVYVESLFSLDTGSYLGPAQWETSHKEDEDDSKEDDDEEEEEEEEEQEEEEDGDDGTEDGESLCDEEEDIENEKKNKSMTPQSLMAGLMWIGVKDGKYVIRHVCEDSDELSTYGIIMDGTMVIKLLMTME</sequence>
<protein>
    <recommendedName>
        <fullName evidence="2">F-box associated beta-propeller type 1 domain-containing protein</fullName>
    </recommendedName>
</protein>
<gene>
    <name evidence="3" type="ORF">C5167_021694</name>
</gene>
<dbReference type="Gramene" id="RZC59935">
    <property type="protein sequence ID" value="RZC59935"/>
    <property type="gene ID" value="C5167_021694"/>
</dbReference>
<dbReference type="PANTHER" id="PTHR31672:SF13">
    <property type="entry name" value="F-BOX PROTEIN CPR30-LIKE"/>
    <property type="match status" value="1"/>
</dbReference>
<proteinExistence type="predicted"/>
<dbReference type="STRING" id="3469.A0A4Y7JJU3"/>
<dbReference type="Gene3D" id="2.70.98.110">
    <property type="entry name" value="Glycosyl hydrolase family 63, N-terminal domain"/>
    <property type="match status" value="1"/>
</dbReference>
<dbReference type="InterPro" id="IPR006527">
    <property type="entry name" value="F-box-assoc_dom_typ1"/>
</dbReference>
<dbReference type="PANTHER" id="PTHR31672">
    <property type="entry name" value="BNACNNG10540D PROTEIN"/>
    <property type="match status" value="1"/>
</dbReference>
<dbReference type="InterPro" id="IPR050796">
    <property type="entry name" value="SCF_F-box_component"/>
</dbReference>
<dbReference type="NCBIfam" id="TIGR01640">
    <property type="entry name" value="F_box_assoc_1"/>
    <property type="match status" value="1"/>
</dbReference>
<dbReference type="EMBL" id="CM010719">
    <property type="protein sequence ID" value="RZC59935.1"/>
    <property type="molecule type" value="Genomic_DNA"/>
</dbReference>
<evidence type="ECO:0000313" key="4">
    <source>
        <dbReference type="Proteomes" id="UP000316621"/>
    </source>
</evidence>
<feature type="region of interest" description="Disordered" evidence="1">
    <location>
        <begin position="360"/>
        <end position="421"/>
    </location>
</feature>
<dbReference type="Proteomes" id="UP000316621">
    <property type="component" value="Chromosome 5"/>
</dbReference>
<dbReference type="InterPro" id="IPR011043">
    <property type="entry name" value="Gal_Oxase/kelch_b-propeller"/>
</dbReference>
<evidence type="ECO:0000259" key="2">
    <source>
        <dbReference type="Pfam" id="PF07734"/>
    </source>
</evidence>
<dbReference type="AlphaFoldDB" id="A0A4Y7JJU3"/>
<dbReference type="Pfam" id="PF07734">
    <property type="entry name" value="FBA_1"/>
    <property type="match status" value="1"/>
</dbReference>
<evidence type="ECO:0000313" key="3">
    <source>
        <dbReference type="EMBL" id="RZC59935.1"/>
    </source>
</evidence>
<feature type="compositionally biased region" description="Acidic residues" evidence="1">
    <location>
        <begin position="370"/>
        <end position="413"/>
    </location>
</feature>
<feature type="domain" description="F-box associated beta-propeller type 1" evidence="2">
    <location>
        <begin position="68"/>
        <end position="351"/>
    </location>
</feature>
<evidence type="ECO:0000256" key="1">
    <source>
        <dbReference type="SAM" id="MobiDB-lite"/>
    </source>
</evidence>
<dbReference type="InterPro" id="IPR038518">
    <property type="entry name" value="Glyco_hydro_63N_sf"/>
</dbReference>